<organism evidence="2 3">
    <name type="scientific">Henriciella mobilis</name>
    <dbReference type="NCBI Taxonomy" id="2305467"/>
    <lineage>
        <taxon>Bacteria</taxon>
        <taxon>Pseudomonadati</taxon>
        <taxon>Pseudomonadota</taxon>
        <taxon>Alphaproteobacteria</taxon>
        <taxon>Hyphomonadales</taxon>
        <taxon>Hyphomonadaceae</taxon>
        <taxon>Henriciella</taxon>
    </lineage>
</organism>
<keyword evidence="1" id="KW-0812">Transmembrane</keyword>
<evidence type="ECO:0000256" key="1">
    <source>
        <dbReference type="SAM" id="Phobius"/>
    </source>
</evidence>
<accession>A0A399RMT8</accession>
<feature type="transmembrane region" description="Helical" evidence="1">
    <location>
        <begin position="12"/>
        <end position="28"/>
    </location>
</feature>
<keyword evidence="1" id="KW-1133">Transmembrane helix</keyword>
<evidence type="ECO:0000313" key="3">
    <source>
        <dbReference type="Proteomes" id="UP000266385"/>
    </source>
</evidence>
<reference evidence="2 3" key="1">
    <citation type="submission" date="2018-08" db="EMBL/GenBank/DDBJ databases">
        <title>Henriciella mobilis sp. nov., isolated from seawater.</title>
        <authorList>
            <person name="Cheng H."/>
            <person name="Wu Y.-H."/>
            <person name="Xu X.-W."/>
            <person name="Guo L.-L."/>
        </authorList>
    </citation>
    <scope>NUCLEOTIDE SEQUENCE [LARGE SCALE GENOMIC DNA]</scope>
    <source>
        <strain evidence="2 3">JN25</strain>
    </source>
</reference>
<dbReference type="RefSeq" id="WP_119374599.1">
    <property type="nucleotide sequence ID" value="NZ_QWFX01000005.1"/>
</dbReference>
<dbReference type="InterPro" id="IPR014719">
    <property type="entry name" value="Ribosomal_bL12_C/ClpS-like"/>
</dbReference>
<dbReference type="OrthoDB" id="7620421at2"/>
<protein>
    <recommendedName>
        <fullName evidence="4">Ribosomal protein L7/L12 C-terminal domain-containing protein</fullName>
    </recommendedName>
</protein>
<sequence>MDVYFETIAQTPVLITLAAVALVAYWFGKASGGPAPDRAQEQADIARATRSLTANQKMQIDAAIDARRKIEAIRIMRGATGLGLKQSKEAVDARIRERDLTDKA</sequence>
<name>A0A399RMT8_9PROT</name>
<dbReference type="EMBL" id="QWFX01000005">
    <property type="protein sequence ID" value="RIJ32518.1"/>
    <property type="molecule type" value="Genomic_DNA"/>
</dbReference>
<proteinExistence type="predicted"/>
<evidence type="ECO:0000313" key="2">
    <source>
        <dbReference type="EMBL" id="RIJ32518.1"/>
    </source>
</evidence>
<dbReference type="Proteomes" id="UP000266385">
    <property type="component" value="Unassembled WGS sequence"/>
</dbReference>
<dbReference type="AlphaFoldDB" id="A0A399RMT8"/>
<evidence type="ECO:0008006" key="4">
    <source>
        <dbReference type="Google" id="ProtNLM"/>
    </source>
</evidence>
<keyword evidence="1" id="KW-0472">Membrane</keyword>
<gene>
    <name evidence="2" type="ORF">D1223_01295</name>
</gene>
<dbReference type="Gene3D" id="3.30.1390.10">
    <property type="match status" value="1"/>
</dbReference>
<keyword evidence="3" id="KW-1185">Reference proteome</keyword>
<comment type="caution">
    <text evidence="2">The sequence shown here is derived from an EMBL/GenBank/DDBJ whole genome shotgun (WGS) entry which is preliminary data.</text>
</comment>